<organism evidence="5 6">
    <name type="scientific">Catenovulum adriaticum</name>
    <dbReference type="NCBI Taxonomy" id="2984846"/>
    <lineage>
        <taxon>Bacteria</taxon>
        <taxon>Pseudomonadati</taxon>
        <taxon>Pseudomonadota</taxon>
        <taxon>Gammaproteobacteria</taxon>
        <taxon>Alteromonadales</taxon>
        <taxon>Alteromonadaceae</taxon>
        <taxon>Catenovulum</taxon>
    </lineage>
</organism>
<dbReference type="EMBL" id="CP109965">
    <property type="protein sequence ID" value="WAJ71047.1"/>
    <property type="molecule type" value="Genomic_DNA"/>
</dbReference>
<evidence type="ECO:0000259" key="4">
    <source>
        <dbReference type="Pfam" id="PF11380"/>
    </source>
</evidence>
<name>A0ABY7ANA3_9ALTE</name>
<dbReference type="Pfam" id="PF11380">
    <property type="entry name" value="Stealth_CR2"/>
    <property type="match status" value="1"/>
</dbReference>
<dbReference type="InterPro" id="IPR021520">
    <property type="entry name" value="Stealth_CR2"/>
</dbReference>
<sequence length="316" mass="37576">MYKNIDFVILWVDGNCTAHKAKRERYLADFKIDVKHQEQSTSSLRFVQHDELKFCLRSIKRFAPWYNKIYLITDEQIPTFLDASKLHLDRIEIIDHKELFSESPQYLPTFNSRVITTQLHKLAKLSDYFIYGNDDFILGSKIEPDFFFVDNQPMLYVEEHGMMEQERVTLHQQGVINGAEMIGYSKSKFFPISHGFVPLDKARIKHLERQFPTEFQNNLKHKFRHESQFLLESLYIHYCIKNQEGILKSTEPMVHFSFELCRIGQPEKIKFLFNLIKKGQRKMFCLNEFQSLWPRIPFVKDFLEDNCGPPMISETQ</sequence>
<dbReference type="PANTHER" id="PTHR24045:SF0">
    <property type="entry name" value="N-ACETYLGLUCOSAMINE-1-PHOSPHOTRANSFERASE SUBUNITS ALPHA_BETA"/>
    <property type="match status" value="1"/>
</dbReference>
<accession>A0ABY7ANA3</accession>
<evidence type="ECO:0000256" key="2">
    <source>
        <dbReference type="ARBA" id="ARBA00022679"/>
    </source>
</evidence>
<keyword evidence="3" id="KW-0270">Exopolysaccharide synthesis</keyword>
<dbReference type="PANTHER" id="PTHR24045">
    <property type="match status" value="1"/>
</dbReference>
<keyword evidence="6" id="KW-1185">Reference proteome</keyword>
<protein>
    <submittedName>
        <fullName evidence="5">Stealth family protein</fullName>
    </submittedName>
</protein>
<comment type="similarity">
    <text evidence="1">Belongs to the stealth family.</text>
</comment>
<evidence type="ECO:0000313" key="5">
    <source>
        <dbReference type="EMBL" id="WAJ71047.1"/>
    </source>
</evidence>
<dbReference type="RefSeq" id="WP_268075511.1">
    <property type="nucleotide sequence ID" value="NZ_CP109965.1"/>
</dbReference>
<proteinExistence type="inferred from homology"/>
<dbReference type="InterPro" id="IPR047141">
    <property type="entry name" value="Stealth"/>
</dbReference>
<feature type="domain" description="Stealth protein CR2 conserved region 2" evidence="4">
    <location>
        <begin position="45"/>
        <end position="151"/>
    </location>
</feature>
<gene>
    <name evidence="5" type="ORF">OLW01_04380</name>
</gene>
<evidence type="ECO:0000256" key="1">
    <source>
        <dbReference type="ARBA" id="ARBA00007583"/>
    </source>
</evidence>
<keyword evidence="2" id="KW-0808">Transferase</keyword>
<reference evidence="5" key="1">
    <citation type="submission" date="2022-10" db="EMBL/GenBank/DDBJ databases">
        <title>Catenovulum adriacola sp. nov. isolated in the Harbour of Susak.</title>
        <authorList>
            <person name="Schoch T."/>
            <person name="Reich S.J."/>
            <person name="Stoeferle S."/>
            <person name="Flaiz M."/>
            <person name="Kazda M."/>
            <person name="Riedel C.U."/>
            <person name="Duerre P."/>
        </authorList>
    </citation>
    <scope>NUCLEOTIDE SEQUENCE</scope>
    <source>
        <strain evidence="5">TS8</strain>
    </source>
</reference>
<evidence type="ECO:0000256" key="3">
    <source>
        <dbReference type="ARBA" id="ARBA00023169"/>
    </source>
</evidence>
<evidence type="ECO:0000313" key="6">
    <source>
        <dbReference type="Proteomes" id="UP001163726"/>
    </source>
</evidence>
<dbReference type="Proteomes" id="UP001163726">
    <property type="component" value="Chromosome"/>
</dbReference>